<dbReference type="EMBL" id="JASNRB020000042">
    <property type="protein sequence ID" value="MFJ1472339.1"/>
    <property type="molecule type" value="Genomic_DNA"/>
</dbReference>
<sequence length="446" mass="48515">MCCLAVAGCATYRPLPLGPVPELPGRPAQIQVDTRSLPFPVLAAHPFDPRDGLDEIEVATLAVVNNPDLKLARDDLAVSRAQAFAAGLLPDPQLALAGDVSNSDASPGGTRAFSFGLNYDVGALISHAAGRRAAQADVRKTDLALLWQEWQVASQARLAFVRLTHGRRLLAVLDANRALFADRATRTEQAQQRGLLTSDAALPNLTALQDIDKQIHDLQRQLSQTAHDLNTLLGLDARFDLRLQDGTPPAFADEGAADSALTDLHRRRPDLRALVAGYTAQDQRYRAALLAQFPSLNVGLTRSRDNSNVYSNSLGITLSLPLLNRHRGNIAIEQATRQKLHDEYQVRVQAARSEIRAVLDQQRLDRAQLERIDTALARLEPAIQRSDLAARAGLIDALAYTNARAALLAKQAERITLQQQIAEQRVALQTLLGIAPDASSTEHPQP</sequence>
<evidence type="ECO:0000313" key="2">
    <source>
        <dbReference type="Proteomes" id="UP001168096"/>
    </source>
</evidence>
<organism evidence="1 2">
    <name type="scientific">Massilia orientalis</name>
    <dbReference type="NCBI Taxonomy" id="3050128"/>
    <lineage>
        <taxon>Bacteria</taxon>
        <taxon>Pseudomonadati</taxon>
        <taxon>Pseudomonadota</taxon>
        <taxon>Betaproteobacteria</taxon>
        <taxon>Burkholderiales</taxon>
        <taxon>Oxalobacteraceae</taxon>
        <taxon>Telluria group</taxon>
        <taxon>Massilia</taxon>
    </lineage>
</organism>
<reference evidence="1" key="1">
    <citation type="submission" date="2024-11" db="EMBL/GenBank/DDBJ databases">
        <title>Description of Massilia orientalis sp. nov., isolated from rhizosphere soil of Ageratina adenophora.</title>
        <authorList>
            <person name="Wang Y."/>
        </authorList>
    </citation>
    <scope>NUCLEOTIDE SEQUENCE</scope>
    <source>
        <strain evidence="1">YIM B02787</strain>
    </source>
</reference>
<protein>
    <submittedName>
        <fullName evidence="1">TolC family protein</fullName>
    </submittedName>
</protein>
<comment type="caution">
    <text evidence="1">The sequence shown here is derived from an EMBL/GenBank/DDBJ whole genome shotgun (WGS) entry which is preliminary data.</text>
</comment>
<dbReference type="Proteomes" id="UP001168096">
    <property type="component" value="Unassembled WGS sequence"/>
</dbReference>
<gene>
    <name evidence="1" type="ORF">QPK29_031890</name>
</gene>
<evidence type="ECO:0000313" key="1">
    <source>
        <dbReference type="EMBL" id="MFJ1472339.1"/>
    </source>
</evidence>
<name>A0ACC7MKE3_9BURK</name>
<accession>A0ACC7MKE3</accession>
<keyword evidence="2" id="KW-1185">Reference proteome</keyword>
<proteinExistence type="predicted"/>